<dbReference type="GO" id="GO:0000976">
    <property type="term" value="F:transcription cis-regulatory region binding"/>
    <property type="evidence" value="ECO:0007669"/>
    <property type="project" value="TreeGrafter"/>
</dbReference>
<dbReference type="InterPro" id="IPR036576">
    <property type="entry name" value="WRKY_dom_sf"/>
</dbReference>
<dbReference type="PANTHER" id="PTHR32096:SF36">
    <property type="entry name" value="WRKY TRANSCRIPTION FACTOR 41-RELATED"/>
    <property type="match status" value="1"/>
</dbReference>
<dbReference type="GO" id="GO:0009751">
    <property type="term" value="P:response to salicylic acid"/>
    <property type="evidence" value="ECO:0007669"/>
    <property type="project" value="UniProtKB-ARBA"/>
</dbReference>
<evidence type="ECO:0000259" key="8">
    <source>
        <dbReference type="PROSITE" id="PS50811"/>
    </source>
</evidence>
<protein>
    <submittedName>
        <fullName evidence="9">Putative WRKY transcription factor 41</fullName>
    </submittedName>
</protein>
<dbReference type="PROSITE" id="PS50811">
    <property type="entry name" value="WRKY"/>
    <property type="match status" value="1"/>
</dbReference>
<keyword evidence="5" id="KW-0539">Nucleus</keyword>
<evidence type="ECO:0000256" key="2">
    <source>
        <dbReference type="ARBA" id="ARBA00023015"/>
    </source>
</evidence>
<evidence type="ECO:0000256" key="3">
    <source>
        <dbReference type="ARBA" id="ARBA00023125"/>
    </source>
</evidence>
<gene>
    <name evidence="9" type="ORF">CJ030_MR4G022367</name>
</gene>
<comment type="similarity">
    <text evidence="6">Belongs to the WRKY group III family.</text>
</comment>
<feature type="region of interest" description="Disordered" evidence="7">
    <location>
        <begin position="67"/>
        <end position="88"/>
    </location>
</feature>
<reference evidence="9 10" key="1">
    <citation type="journal article" date="2019" name="Plant Biotechnol. J.">
        <title>The red bayberry genome and genetic basis of sex determination.</title>
        <authorList>
            <person name="Jia H.M."/>
            <person name="Jia H.J."/>
            <person name="Cai Q.L."/>
            <person name="Wang Y."/>
            <person name="Zhao H.B."/>
            <person name="Yang W.F."/>
            <person name="Wang G.Y."/>
            <person name="Li Y.H."/>
            <person name="Zhan D.L."/>
            <person name="Shen Y.T."/>
            <person name="Niu Q.F."/>
            <person name="Chang L."/>
            <person name="Qiu J."/>
            <person name="Zhao L."/>
            <person name="Xie H.B."/>
            <person name="Fu W.Y."/>
            <person name="Jin J."/>
            <person name="Li X.W."/>
            <person name="Jiao Y."/>
            <person name="Zhou C.C."/>
            <person name="Tu T."/>
            <person name="Chai C.Y."/>
            <person name="Gao J.L."/>
            <person name="Fan L.J."/>
            <person name="van de Weg E."/>
            <person name="Wang J.Y."/>
            <person name="Gao Z.S."/>
        </authorList>
    </citation>
    <scope>NUCLEOTIDE SEQUENCE [LARGE SCALE GENOMIC DNA]</scope>
    <source>
        <tissue evidence="9">Leaves</tissue>
    </source>
</reference>
<organism evidence="9 10">
    <name type="scientific">Morella rubra</name>
    <name type="common">Chinese bayberry</name>
    <dbReference type="NCBI Taxonomy" id="262757"/>
    <lineage>
        <taxon>Eukaryota</taxon>
        <taxon>Viridiplantae</taxon>
        <taxon>Streptophyta</taxon>
        <taxon>Embryophyta</taxon>
        <taxon>Tracheophyta</taxon>
        <taxon>Spermatophyta</taxon>
        <taxon>Magnoliopsida</taxon>
        <taxon>eudicotyledons</taxon>
        <taxon>Gunneridae</taxon>
        <taxon>Pentapetalae</taxon>
        <taxon>rosids</taxon>
        <taxon>fabids</taxon>
        <taxon>Fagales</taxon>
        <taxon>Myricaceae</taxon>
        <taxon>Morella</taxon>
    </lineage>
</organism>
<keyword evidence="2" id="KW-0805">Transcription regulation</keyword>
<comment type="subcellular location">
    <subcellularLocation>
        <location evidence="1">Nucleus</location>
    </subcellularLocation>
</comment>
<feature type="compositionally biased region" description="Basic and acidic residues" evidence="7">
    <location>
        <begin position="205"/>
        <end position="219"/>
    </location>
</feature>
<dbReference type="AlphaFoldDB" id="A0A6A1VRD6"/>
<dbReference type="GO" id="GO:0003700">
    <property type="term" value="F:DNA-binding transcription factor activity"/>
    <property type="evidence" value="ECO:0007669"/>
    <property type="project" value="InterPro"/>
</dbReference>
<dbReference type="GO" id="GO:0010193">
    <property type="term" value="P:response to ozone"/>
    <property type="evidence" value="ECO:0007669"/>
    <property type="project" value="UniProtKB-ARBA"/>
</dbReference>
<dbReference type="FunFam" id="2.20.25.80:FF:000009">
    <property type="entry name" value="WRKY transcription factor 53"/>
    <property type="match status" value="1"/>
</dbReference>
<proteinExistence type="inferred from homology"/>
<dbReference type="OrthoDB" id="1888929at2759"/>
<keyword evidence="3" id="KW-0238">DNA-binding</keyword>
<name>A0A6A1VRD6_9ROSI</name>
<dbReference type="InterPro" id="IPR003657">
    <property type="entry name" value="WRKY_dom"/>
</dbReference>
<evidence type="ECO:0000256" key="4">
    <source>
        <dbReference type="ARBA" id="ARBA00023163"/>
    </source>
</evidence>
<dbReference type="InterPro" id="IPR044810">
    <property type="entry name" value="WRKY_plant"/>
</dbReference>
<dbReference type="GO" id="GO:0010150">
    <property type="term" value="P:leaf senescence"/>
    <property type="evidence" value="ECO:0007669"/>
    <property type="project" value="UniProtKB-ARBA"/>
</dbReference>
<dbReference type="Gene3D" id="2.20.25.80">
    <property type="entry name" value="WRKY domain"/>
    <property type="match status" value="1"/>
</dbReference>
<accession>A0A6A1VRD6</accession>
<dbReference type="GO" id="GO:0042542">
    <property type="term" value="P:response to hydrogen peroxide"/>
    <property type="evidence" value="ECO:0007669"/>
    <property type="project" value="UniProtKB-ARBA"/>
</dbReference>
<dbReference type="SUPFAM" id="SSF118290">
    <property type="entry name" value="WRKY DNA-binding domain"/>
    <property type="match status" value="1"/>
</dbReference>
<comment type="caution">
    <text evidence="9">The sequence shown here is derived from an EMBL/GenBank/DDBJ whole genome shotgun (WGS) entry which is preliminary data.</text>
</comment>
<evidence type="ECO:0000256" key="7">
    <source>
        <dbReference type="SAM" id="MobiDB-lite"/>
    </source>
</evidence>
<dbReference type="PANTHER" id="PTHR32096">
    <property type="entry name" value="WRKY TRANSCRIPTION FACTOR 30-RELATED-RELATED"/>
    <property type="match status" value="1"/>
</dbReference>
<dbReference type="Proteomes" id="UP000516437">
    <property type="component" value="Chromosome 4"/>
</dbReference>
<keyword evidence="4" id="KW-0804">Transcription</keyword>
<feature type="domain" description="WRKY" evidence="8">
    <location>
        <begin position="126"/>
        <end position="189"/>
    </location>
</feature>
<feature type="region of interest" description="Disordered" evidence="7">
    <location>
        <begin position="192"/>
        <end position="223"/>
    </location>
</feature>
<evidence type="ECO:0000313" key="9">
    <source>
        <dbReference type="EMBL" id="KAB1215471.1"/>
    </source>
</evidence>
<evidence type="ECO:0000313" key="10">
    <source>
        <dbReference type="Proteomes" id="UP000516437"/>
    </source>
</evidence>
<evidence type="ECO:0000256" key="1">
    <source>
        <dbReference type="ARBA" id="ARBA00004123"/>
    </source>
</evidence>
<evidence type="ECO:0000256" key="5">
    <source>
        <dbReference type="ARBA" id="ARBA00023242"/>
    </source>
</evidence>
<dbReference type="EMBL" id="RXIC02000022">
    <property type="protein sequence ID" value="KAB1215471.1"/>
    <property type="molecule type" value="Genomic_DNA"/>
</dbReference>
<keyword evidence="10" id="KW-1185">Reference proteome</keyword>
<dbReference type="GO" id="GO:0005634">
    <property type="term" value="C:nucleus"/>
    <property type="evidence" value="ECO:0007669"/>
    <property type="project" value="UniProtKB-SubCell"/>
</dbReference>
<dbReference type="Pfam" id="PF03106">
    <property type="entry name" value="WRKY"/>
    <property type="match status" value="1"/>
</dbReference>
<dbReference type="SMART" id="SM00774">
    <property type="entry name" value="WRKY"/>
    <property type="match status" value="1"/>
</dbReference>
<evidence type="ECO:0000256" key="6">
    <source>
        <dbReference type="ARBA" id="ARBA00060850"/>
    </source>
</evidence>
<sequence>MENGWSWEQKTLINELIHGMELAKQLRVQFSTASSSPETAEILLQRILASYEKTLLILRWSGSMGQPHSAGVSGGPPGSPISANGSLASDEFDKGLKEHQDLNDVSKKRKVLPRWTDQVRVNSETGLEGPHDDGFSWRKYGQKDILGAKHPRSYYRCTFRISQNCWATKQVQRSDEDPSVFEITYRGRHTCSHANNLVPVPPSPEKQEEKQNNHTHDNQQEQPLDILANIRSSLRIQTEDFDNTEMGAYPFSFPSTSIGCMNSANSSFSLSALEHNTPLGSSKPFLSPATPESNYLSGCPFQKTNFGGLHNVHRSESDLTEMISANTSATCSPTLDLDFSLDPVEIDPNFPFDSLAFFS</sequence>